<name>X1M0Y5_9ZZZZ</name>
<dbReference type="PANTHER" id="PTHR44858:SF1">
    <property type="entry name" value="UDP-N-ACETYLGLUCOSAMINE--PEPTIDE N-ACETYLGLUCOSAMINYLTRANSFERASE SPINDLY-RELATED"/>
    <property type="match status" value="1"/>
</dbReference>
<dbReference type="PANTHER" id="PTHR44858">
    <property type="entry name" value="TETRATRICOPEPTIDE REPEAT PROTEIN 6"/>
    <property type="match status" value="1"/>
</dbReference>
<evidence type="ECO:0000313" key="3">
    <source>
        <dbReference type="EMBL" id="GAI24993.1"/>
    </source>
</evidence>
<dbReference type="SUPFAM" id="SSF48452">
    <property type="entry name" value="TPR-like"/>
    <property type="match status" value="1"/>
</dbReference>
<proteinExistence type="predicted"/>
<dbReference type="Pfam" id="PF13181">
    <property type="entry name" value="TPR_8"/>
    <property type="match status" value="1"/>
</dbReference>
<evidence type="ECO:0000256" key="1">
    <source>
        <dbReference type="ARBA" id="ARBA00022737"/>
    </source>
</evidence>
<dbReference type="InterPro" id="IPR011990">
    <property type="entry name" value="TPR-like_helical_dom_sf"/>
</dbReference>
<gene>
    <name evidence="3" type="ORF">S06H3_24511</name>
</gene>
<feature type="non-terminal residue" evidence="3">
    <location>
        <position position="1"/>
    </location>
</feature>
<keyword evidence="2" id="KW-0802">TPR repeat</keyword>
<dbReference type="SMART" id="SM00028">
    <property type="entry name" value="TPR"/>
    <property type="match status" value="2"/>
</dbReference>
<dbReference type="Pfam" id="PF00515">
    <property type="entry name" value="TPR_1"/>
    <property type="match status" value="1"/>
</dbReference>
<organism evidence="3">
    <name type="scientific">marine sediment metagenome</name>
    <dbReference type="NCBI Taxonomy" id="412755"/>
    <lineage>
        <taxon>unclassified sequences</taxon>
        <taxon>metagenomes</taxon>
        <taxon>ecological metagenomes</taxon>
    </lineage>
</organism>
<dbReference type="PROSITE" id="PS50293">
    <property type="entry name" value="TPR_REGION"/>
    <property type="match status" value="1"/>
</dbReference>
<evidence type="ECO:0000256" key="2">
    <source>
        <dbReference type="ARBA" id="ARBA00022803"/>
    </source>
</evidence>
<dbReference type="InterPro" id="IPR019734">
    <property type="entry name" value="TPR_rpt"/>
</dbReference>
<accession>X1M0Y5</accession>
<sequence length="91" mass="10728">PFFKEAYFNRGNCYQKNEESQKAIDDFSEALKLKPLDAESLYRRGISYSHIGSHEKAILDLKKAVDSGHNGARQFLKEYYYIEYKKVNWNI</sequence>
<protein>
    <submittedName>
        <fullName evidence="3">Uncharacterized protein</fullName>
    </submittedName>
</protein>
<comment type="caution">
    <text evidence="3">The sequence shown here is derived from an EMBL/GenBank/DDBJ whole genome shotgun (WGS) entry which is preliminary data.</text>
</comment>
<dbReference type="Gene3D" id="1.25.40.10">
    <property type="entry name" value="Tetratricopeptide repeat domain"/>
    <property type="match status" value="1"/>
</dbReference>
<dbReference type="EMBL" id="BARV01013668">
    <property type="protein sequence ID" value="GAI24993.1"/>
    <property type="molecule type" value="Genomic_DNA"/>
</dbReference>
<dbReference type="AlphaFoldDB" id="X1M0Y5"/>
<dbReference type="InterPro" id="IPR050498">
    <property type="entry name" value="Ycf3"/>
</dbReference>
<reference evidence="3" key="1">
    <citation type="journal article" date="2014" name="Front. Microbiol.">
        <title>High frequency of phylogenetically diverse reductive dehalogenase-homologous genes in deep subseafloor sedimentary metagenomes.</title>
        <authorList>
            <person name="Kawai M."/>
            <person name="Futagami T."/>
            <person name="Toyoda A."/>
            <person name="Takaki Y."/>
            <person name="Nishi S."/>
            <person name="Hori S."/>
            <person name="Arai W."/>
            <person name="Tsubouchi T."/>
            <person name="Morono Y."/>
            <person name="Uchiyama I."/>
            <person name="Ito T."/>
            <person name="Fujiyama A."/>
            <person name="Inagaki F."/>
            <person name="Takami H."/>
        </authorList>
    </citation>
    <scope>NUCLEOTIDE SEQUENCE</scope>
    <source>
        <strain evidence="3">Expedition CK06-06</strain>
    </source>
</reference>
<dbReference type="PROSITE" id="PS50005">
    <property type="entry name" value="TPR"/>
    <property type="match status" value="1"/>
</dbReference>
<keyword evidence="1" id="KW-0677">Repeat</keyword>